<keyword evidence="3" id="KW-1185">Reference proteome</keyword>
<name>A0ABD3X7D5_SINWO</name>
<dbReference type="AlphaFoldDB" id="A0ABD3X7D5"/>
<keyword evidence="1" id="KW-0732">Signal</keyword>
<evidence type="ECO:0000256" key="1">
    <source>
        <dbReference type="SAM" id="SignalP"/>
    </source>
</evidence>
<gene>
    <name evidence="2" type="ORF">ACJMK2_028525</name>
</gene>
<sequence>MMMHTYLIFAVVILLAVVIMTDSMPREMQASRITEGQTGTCNKRLYSCYLNPCQTRANTCRDPRDCRPDYCGGCKTKCVTTTPVPERAIVGPTTRPPPFSAGLPDYCGSCKTTCATTGDVSERARSQERSNYCGGCKSKCFTTTPVPERAVARLQTRAPDLPFPTRRPDSSCRCNRRRVTMNPRLGRISYRVQRPCRLCYSSRRT</sequence>
<organism evidence="2 3">
    <name type="scientific">Sinanodonta woodiana</name>
    <name type="common">Chinese pond mussel</name>
    <name type="synonym">Anodonta woodiana</name>
    <dbReference type="NCBI Taxonomy" id="1069815"/>
    <lineage>
        <taxon>Eukaryota</taxon>
        <taxon>Metazoa</taxon>
        <taxon>Spiralia</taxon>
        <taxon>Lophotrochozoa</taxon>
        <taxon>Mollusca</taxon>
        <taxon>Bivalvia</taxon>
        <taxon>Autobranchia</taxon>
        <taxon>Heteroconchia</taxon>
        <taxon>Palaeoheterodonta</taxon>
        <taxon>Unionida</taxon>
        <taxon>Unionoidea</taxon>
        <taxon>Unionidae</taxon>
        <taxon>Unioninae</taxon>
        <taxon>Sinanodonta</taxon>
    </lineage>
</organism>
<dbReference type="Proteomes" id="UP001634394">
    <property type="component" value="Unassembled WGS sequence"/>
</dbReference>
<reference evidence="2 3" key="1">
    <citation type="submission" date="2024-11" db="EMBL/GenBank/DDBJ databases">
        <title>Chromosome-level genome assembly of the freshwater bivalve Anodonta woodiana.</title>
        <authorList>
            <person name="Chen X."/>
        </authorList>
    </citation>
    <scope>NUCLEOTIDE SEQUENCE [LARGE SCALE GENOMIC DNA]</scope>
    <source>
        <strain evidence="2">MN2024</strain>
        <tissue evidence="2">Gills</tissue>
    </source>
</reference>
<accession>A0ABD3X7D5</accession>
<feature type="signal peptide" evidence="1">
    <location>
        <begin position="1"/>
        <end position="23"/>
    </location>
</feature>
<dbReference type="EMBL" id="JBJQND010000003">
    <property type="protein sequence ID" value="KAL3882154.1"/>
    <property type="molecule type" value="Genomic_DNA"/>
</dbReference>
<feature type="chain" id="PRO_5044887924" evidence="1">
    <location>
        <begin position="24"/>
        <end position="205"/>
    </location>
</feature>
<comment type="caution">
    <text evidence="2">The sequence shown here is derived from an EMBL/GenBank/DDBJ whole genome shotgun (WGS) entry which is preliminary data.</text>
</comment>
<protein>
    <submittedName>
        <fullName evidence="2">Uncharacterized protein</fullName>
    </submittedName>
</protein>
<evidence type="ECO:0000313" key="3">
    <source>
        <dbReference type="Proteomes" id="UP001634394"/>
    </source>
</evidence>
<evidence type="ECO:0000313" key="2">
    <source>
        <dbReference type="EMBL" id="KAL3882154.1"/>
    </source>
</evidence>
<proteinExistence type="predicted"/>